<accession>A0A8H6R9I9</accession>
<evidence type="ECO:0000313" key="2">
    <source>
        <dbReference type="EMBL" id="KAF7186347.1"/>
    </source>
</evidence>
<keyword evidence="3" id="KW-1185">Reference proteome</keyword>
<dbReference type="InterPro" id="IPR006598">
    <property type="entry name" value="CAP10"/>
</dbReference>
<dbReference type="OrthoDB" id="202415at2759"/>
<dbReference type="Proteomes" id="UP000660729">
    <property type="component" value="Unassembled WGS sequence"/>
</dbReference>
<dbReference type="Pfam" id="PF05686">
    <property type="entry name" value="Glyco_transf_90"/>
    <property type="match status" value="1"/>
</dbReference>
<dbReference type="PANTHER" id="PTHR12203">
    <property type="entry name" value="KDEL LYS-ASP-GLU-LEU CONTAINING - RELATED"/>
    <property type="match status" value="1"/>
</dbReference>
<organism evidence="2 3">
    <name type="scientific">Pseudocercospora fuligena</name>
    <dbReference type="NCBI Taxonomy" id="685502"/>
    <lineage>
        <taxon>Eukaryota</taxon>
        <taxon>Fungi</taxon>
        <taxon>Dikarya</taxon>
        <taxon>Ascomycota</taxon>
        <taxon>Pezizomycotina</taxon>
        <taxon>Dothideomycetes</taxon>
        <taxon>Dothideomycetidae</taxon>
        <taxon>Mycosphaerellales</taxon>
        <taxon>Mycosphaerellaceae</taxon>
        <taxon>Pseudocercospora</taxon>
    </lineage>
</organism>
<reference evidence="2" key="1">
    <citation type="submission" date="2020-04" db="EMBL/GenBank/DDBJ databases">
        <title>Draft genome resource of the tomato pathogen Pseudocercospora fuligena.</title>
        <authorList>
            <person name="Zaccaron A."/>
        </authorList>
    </citation>
    <scope>NUCLEOTIDE SEQUENCE</scope>
    <source>
        <strain evidence="2">PF001</strain>
    </source>
</reference>
<gene>
    <name evidence="2" type="ORF">HII31_12278</name>
</gene>
<dbReference type="AlphaFoldDB" id="A0A8H6R9I9"/>
<dbReference type="EMBL" id="JABCIY010000257">
    <property type="protein sequence ID" value="KAF7186347.1"/>
    <property type="molecule type" value="Genomic_DNA"/>
</dbReference>
<evidence type="ECO:0000259" key="1">
    <source>
        <dbReference type="SMART" id="SM00672"/>
    </source>
</evidence>
<proteinExistence type="predicted"/>
<dbReference type="InterPro" id="IPR051091">
    <property type="entry name" value="O-Glucosyltr/Glycosyltrsf_90"/>
</dbReference>
<evidence type="ECO:0000313" key="3">
    <source>
        <dbReference type="Proteomes" id="UP000660729"/>
    </source>
</evidence>
<sequence>MKTVALYGTIFILCAGALVFFVTQDFGSQYIDSYRPHKPRPRPHEQPHFEPTRSGWQFDYRRDGKNYGLSEEQCNVAFPELYKEIDRAVEHRKEKWGEITPDEVEVEWRGDGIVRAMIHDNQLYVIDPHAVTDHNHRPRTLATLHAIHRAVSAYPGKLPDIEFSFTVHDFALHDRYGNETTWAYTRLPHQEKLWLMPDFGLWGWPDVGLRSYAEFQTVLDYEEDEFVDKIPKLVWRGSLAVGSHDVRAGLVEHSEKQPWADVLELDWSNKTNIEERLLSMQDHCAYMFVAQTEGNTYSGRLKYLLNCRSVVLSHDLEWIEPYHHLMKSSGPDQNYMHVKRDYSDMPKQMNKLTQPKHFAESEVIADNAVATFRERYLTPAAEACYWRALIRGWGSMQAFKPRFWIEVEEYDKVTRKNKLKRRPRGAPFESYAIMEEVDWAIPAKARKICIDERFPRSFDAEV</sequence>
<dbReference type="PANTHER" id="PTHR12203:SF107">
    <property type="entry name" value="GLYCOSYL TRANSFERASE CAP10 DOMAIN-CONTAINING PROTEIN"/>
    <property type="match status" value="1"/>
</dbReference>
<name>A0A8H6R9I9_9PEZI</name>
<feature type="domain" description="Glycosyl transferase CAP10" evidence="1">
    <location>
        <begin position="157"/>
        <end position="400"/>
    </location>
</feature>
<dbReference type="SMART" id="SM00672">
    <property type="entry name" value="CAP10"/>
    <property type="match status" value="1"/>
</dbReference>
<comment type="caution">
    <text evidence="2">The sequence shown here is derived from an EMBL/GenBank/DDBJ whole genome shotgun (WGS) entry which is preliminary data.</text>
</comment>
<protein>
    <recommendedName>
        <fullName evidence="1">Glycosyl transferase CAP10 domain-containing protein</fullName>
    </recommendedName>
</protein>